<evidence type="ECO:0000313" key="4">
    <source>
        <dbReference type="EMBL" id="MFC5271057.1"/>
    </source>
</evidence>
<keyword evidence="2" id="KW-0732">Signal</keyword>
<dbReference type="PANTHER" id="PTHR30373">
    <property type="entry name" value="UPF0603 PROTEIN YGCG"/>
    <property type="match status" value="1"/>
</dbReference>
<organism evidence="4 5">
    <name type="scientific">Adhaeribacter terreus</name>
    <dbReference type="NCBI Taxonomy" id="529703"/>
    <lineage>
        <taxon>Bacteria</taxon>
        <taxon>Pseudomonadati</taxon>
        <taxon>Bacteroidota</taxon>
        <taxon>Cytophagia</taxon>
        <taxon>Cytophagales</taxon>
        <taxon>Hymenobacteraceae</taxon>
        <taxon>Adhaeribacter</taxon>
    </lineage>
</organism>
<evidence type="ECO:0000313" key="5">
    <source>
        <dbReference type="Proteomes" id="UP001596161"/>
    </source>
</evidence>
<evidence type="ECO:0000256" key="1">
    <source>
        <dbReference type="SAM" id="Phobius"/>
    </source>
</evidence>
<feature type="transmembrane region" description="Helical" evidence="1">
    <location>
        <begin position="179"/>
        <end position="197"/>
    </location>
</feature>
<reference evidence="5" key="1">
    <citation type="journal article" date="2019" name="Int. J. Syst. Evol. Microbiol.">
        <title>The Global Catalogue of Microorganisms (GCM) 10K type strain sequencing project: providing services to taxonomists for standard genome sequencing and annotation.</title>
        <authorList>
            <consortium name="The Broad Institute Genomics Platform"/>
            <consortium name="The Broad Institute Genome Sequencing Center for Infectious Disease"/>
            <person name="Wu L."/>
            <person name="Ma J."/>
        </authorList>
    </citation>
    <scope>NUCLEOTIDE SEQUENCE [LARGE SCALE GENOMIC DNA]</scope>
    <source>
        <strain evidence="5">KACC 12602</strain>
    </source>
</reference>
<dbReference type="EMBL" id="JBHSKT010000005">
    <property type="protein sequence ID" value="MFC5271057.1"/>
    <property type="molecule type" value="Genomic_DNA"/>
</dbReference>
<gene>
    <name evidence="4" type="ORF">ACFPIB_10580</name>
</gene>
<keyword evidence="1" id="KW-1133">Transmembrane helix</keyword>
<evidence type="ECO:0000259" key="3">
    <source>
        <dbReference type="Pfam" id="PF04536"/>
    </source>
</evidence>
<keyword evidence="5" id="KW-1185">Reference proteome</keyword>
<dbReference type="RefSeq" id="WP_378017423.1">
    <property type="nucleotide sequence ID" value="NZ_JBHSKT010000005.1"/>
</dbReference>
<accession>A0ABW0EB24</accession>
<feature type="domain" description="TPM" evidence="3">
    <location>
        <begin position="35"/>
        <end position="157"/>
    </location>
</feature>
<feature type="signal peptide" evidence="2">
    <location>
        <begin position="1"/>
        <end position="19"/>
    </location>
</feature>
<comment type="caution">
    <text evidence="4">The sequence shown here is derived from an EMBL/GenBank/DDBJ whole genome shotgun (WGS) entry which is preliminary data.</text>
</comment>
<protein>
    <submittedName>
        <fullName evidence="4">TPM domain-containing protein</fullName>
    </submittedName>
</protein>
<name>A0ABW0EB24_9BACT</name>
<sequence>MKKYFLFCCFLFLALLSFAQDASDIPPRPNPPKLVNDLANMLAPQEVEMLEQKLVNYNDSTSTQIAIVTVTSLGPYEVADFAYRIGETWGVGGKGKNNGILILVSKNERKVNISTGYGLEHVVPDAYAKRIIEQIIKPAFARGDFYHGLNSATDQIILLASGEYKAEPKDYGDGGSSPILFWVIIGILVIFIISRMFGGGKGGGRRGGGMRTLMNPYGGFGTFGDFSSGRGPFGGGGWGGGGGGFGGFGGGSFGGGGASGDW</sequence>
<dbReference type="PANTHER" id="PTHR30373:SF2">
    <property type="entry name" value="UPF0603 PROTEIN YGCG"/>
    <property type="match status" value="1"/>
</dbReference>
<dbReference type="InterPro" id="IPR007621">
    <property type="entry name" value="TPM_dom"/>
</dbReference>
<dbReference type="Gene3D" id="3.10.310.50">
    <property type="match status" value="1"/>
</dbReference>
<keyword evidence="1" id="KW-0812">Transmembrane</keyword>
<feature type="chain" id="PRO_5047028810" evidence="2">
    <location>
        <begin position="20"/>
        <end position="262"/>
    </location>
</feature>
<proteinExistence type="predicted"/>
<dbReference type="Proteomes" id="UP001596161">
    <property type="component" value="Unassembled WGS sequence"/>
</dbReference>
<dbReference type="Pfam" id="PF04536">
    <property type="entry name" value="TPM_phosphatase"/>
    <property type="match status" value="1"/>
</dbReference>
<keyword evidence="1" id="KW-0472">Membrane</keyword>
<evidence type="ECO:0000256" key="2">
    <source>
        <dbReference type="SAM" id="SignalP"/>
    </source>
</evidence>